<feature type="compositionally biased region" description="Polar residues" evidence="1">
    <location>
        <begin position="179"/>
        <end position="188"/>
    </location>
</feature>
<protein>
    <submittedName>
        <fullName evidence="2">Uncharacterized protein</fullName>
    </submittedName>
</protein>
<gene>
    <name evidence="2" type="ORF">AVEN_112138_1</name>
</gene>
<evidence type="ECO:0000256" key="1">
    <source>
        <dbReference type="SAM" id="MobiDB-lite"/>
    </source>
</evidence>
<feature type="compositionally biased region" description="Low complexity" evidence="1">
    <location>
        <begin position="168"/>
        <end position="178"/>
    </location>
</feature>
<sequence length="287" mass="32555">MSSTFGNNATESDRNINVIFGVRTISVGQSQFQRFLTGNYSLEEEPRPRRSVELDEDVLQTLMEQNPIVIVEELAKRLDHYRHRPPFEKSANWIALPRLVFLCASTHKIGGRNRLLDVANSPHSFDLLKDDRIPILSSKEETDEVSDFSGPVSSFPYPQLTSNRSEPSKSSKAPSSTSLPRITRSQYNIRCPNAGSDADSISAISLYLEERRHMLNAAREGQLVDLTPDEPPQPRRVEFYRRRSPSPKPKNDPYGRRLPLTPQGECEPTIYFVPRSIRAQRLSTCDA</sequence>
<name>A0A4Y2N134_ARAVE</name>
<dbReference type="Proteomes" id="UP000499080">
    <property type="component" value="Unassembled WGS sequence"/>
</dbReference>
<proteinExistence type="predicted"/>
<dbReference type="AlphaFoldDB" id="A0A4Y2N134"/>
<comment type="caution">
    <text evidence="2">The sequence shown here is derived from an EMBL/GenBank/DDBJ whole genome shotgun (WGS) entry which is preliminary data.</text>
</comment>
<evidence type="ECO:0000313" key="3">
    <source>
        <dbReference type="Proteomes" id="UP000499080"/>
    </source>
</evidence>
<organism evidence="2 3">
    <name type="scientific">Araneus ventricosus</name>
    <name type="common">Orbweaver spider</name>
    <name type="synonym">Epeira ventricosa</name>
    <dbReference type="NCBI Taxonomy" id="182803"/>
    <lineage>
        <taxon>Eukaryota</taxon>
        <taxon>Metazoa</taxon>
        <taxon>Ecdysozoa</taxon>
        <taxon>Arthropoda</taxon>
        <taxon>Chelicerata</taxon>
        <taxon>Arachnida</taxon>
        <taxon>Araneae</taxon>
        <taxon>Araneomorphae</taxon>
        <taxon>Entelegynae</taxon>
        <taxon>Araneoidea</taxon>
        <taxon>Araneidae</taxon>
        <taxon>Araneus</taxon>
    </lineage>
</organism>
<reference evidence="2 3" key="1">
    <citation type="journal article" date="2019" name="Sci. Rep.">
        <title>Orb-weaving spider Araneus ventricosus genome elucidates the spidroin gene catalogue.</title>
        <authorList>
            <person name="Kono N."/>
            <person name="Nakamura H."/>
            <person name="Ohtoshi R."/>
            <person name="Moran D.A.P."/>
            <person name="Shinohara A."/>
            <person name="Yoshida Y."/>
            <person name="Fujiwara M."/>
            <person name="Mori M."/>
            <person name="Tomita M."/>
            <person name="Arakawa K."/>
        </authorList>
    </citation>
    <scope>NUCLEOTIDE SEQUENCE [LARGE SCALE GENOMIC DNA]</scope>
</reference>
<dbReference type="OrthoDB" id="10541080at2759"/>
<feature type="compositionally biased region" description="Basic and acidic residues" evidence="1">
    <location>
        <begin position="232"/>
        <end position="241"/>
    </location>
</feature>
<keyword evidence="3" id="KW-1185">Reference proteome</keyword>
<feature type="region of interest" description="Disordered" evidence="1">
    <location>
        <begin position="223"/>
        <end position="261"/>
    </location>
</feature>
<feature type="region of interest" description="Disordered" evidence="1">
    <location>
        <begin position="140"/>
        <end position="191"/>
    </location>
</feature>
<dbReference type="EMBL" id="BGPR01008215">
    <property type="protein sequence ID" value="GBN32280.1"/>
    <property type="molecule type" value="Genomic_DNA"/>
</dbReference>
<evidence type="ECO:0000313" key="2">
    <source>
        <dbReference type="EMBL" id="GBN32280.1"/>
    </source>
</evidence>
<accession>A0A4Y2N134</accession>